<comment type="similarity">
    <text evidence="2 7">Belongs to the DMRL synthase family.</text>
</comment>
<dbReference type="Gene3D" id="3.40.50.960">
    <property type="entry name" value="Lumazine/riboflavin synthase"/>
    <property type="match status" value="1"/>
</dbReference>
<dbReference type="Pfam" id="PF00885">
    <property type="entry name" value="DMRL_synthase"/>
    <property type="match status" value="1"/>
</dbReference>
<feature type="binding site" evidence="7">
    <location>
        <position position="116"/>
    </location>
    <ligand>
        <name>5-amino-6-(D-ribitylamino)uracil</name>
        <dbReference type="ChEBI" id="CHEBI:15934"/>
    </ligand>
</feature>
<dbReference type="InterPro" id="IPR036467">
    <property type="entry name" value="LS/RS_sf"/>
</dbReference>
<feature type="binding site" evidence="7">
    <location>
        <begin position="88"/>
        <end position="89"/>
    </location>
    <ligand>
        <name>(2S)-2-hydroxy-3-oxobutyl phosphate</name>
        <dbReference type="ChEBI" id="CHEBI:58830"/>
    </ligand>
</feature>
<dbReference type="GO" id="GO:0009349">
    <property type="term" value="C:riboflavin synthase complex"/>
    <property type="evidence" value="ECO:0007669"/>
    <property type="project" value="UniProtKB-UniRule"/>
</dbReference>
<comment type="pathway">
    <text evidence="1 7">Cofactor biosynthesis; riboflavin biosynthesis; riboflavin from 2-hydroxy-3-oxobutyl phosphate and 5-amino-6-(D-ribitylamino)uracil: step 1/2.</text>
</comment>
<dbReference type="HAMAP" id="MF_00178">
    <property type="entry name" value="Lumazine_synth"/>
    <property type="match status" value="1"/>
</dbReference>
<feature type="active site" description="Proton donor" evidence="7">
    <location>
        <position position="91"/>
    </location>
</feature>
<dbReference type="PANTHER" id="PTHR21058">
    <property type="entry name" value="6,7-DIMETHYL-8-RIBITYLLUMAZINE SYNTHASE DMRL SYNTHASE LUMAZINE SYNTHASE"/>
    <property type="match status" value="1"/>
</dbReference>
<dbReference type="SUPFAM" id="SSF52121">
    <property type="entry name" value="Lumazine synthase"/>
    <property type="match status" value="1"/>
</dbReference>
<comment type="function">
    <text evidence="7">Catalyzes the formation of 6,7-dimethyl-8-ribityllumazine by condensation of 5-amino-6-(D-ribitylamino)uracil with 3,4-dihydroxy-2-butanone 4-phosphate. This is the penultimate step in the biosynthesis of riboflavin.</text>
</comment>
<evidence type="ECO:0000256" key="4">
    <source>
        <dbReference type="ARBA" id="ARBA00022619"/>
    </source>
</evidence>
<dbReference type="GO" id="GO:0005829">
    <property type="term" value="C:cytosol"/>
    <property type="evidence" value="ECO:0007669"/>
    <property type="project" value="TreeGrafter"/>
</dbReference>
<feature type="binding site" evidence="7">
    <location>
        <position position="130"/>
    </location>
    <ligand>
        <name>(2S)-2-hydroxy-3-oxobutyl phosphate</name>
        <dbReference type="ChEBI" id="CHEBI:58830"/>
    </ligand>
</feature>
<evidence type="ECO:0000313" key="9">
    <source>
        <dbReference type="Proteomes" id="UP000178349"/>
    </source>
</evidence>
<proteinExistence type="inferred from homology"/>
<reference evidence="8 9" key="1">
    <citation type="journal article" date="2016" name="Nat. Commun.">
        <title>Thousands of microbial genomes shed light on interconnected biogeochemical processes in an aquifer system.</title>
        <authorList>
            <person name="Anantharaman K."/>
            <person name="Brown C.T."/>
            <person name="Hug L.A."/>
            <person name="Sharon I."/>
            <person name="Castelle C.J."/>
            <person name="Probst A.J."/>
            <person name="Thomas B.C."/>
            <person name="Singh A."/>
            <person name="Wilkins M.J."/>
            <person name="Karaoz U."/>
            <person name="Brodie E.L."/>
            <person name="Williams K.H."/>
            <person name="Hubbard S.S."/>
            <person name="Banfield J.F."/>
        </authorList>
    </citation>
    <scope>NUCLEOTIDE SEQUENCE [LARGE SCALE GENOMIC DNA]</scope>
</reference>
<keyword evidence="4 7" id="KW-0686">Riboflavin biosynthesis</keyword>
<comment type="caution">
    <text evidence="8">The sequence shown here is derived from an EMBL/GenBank/DDBJ whole genome shotgun (WGS) entry which is preliminary data.</text>
</comment>
<evidence type="ECO:0000256" key="2">
    <source>
        <dbReference type="ARBA" id="ARBA00007424"/>
    </source>
</evidence>
<evidence type="ECO:0000313" key="8">
    <source>
        <dbReference type="EMBL" id="OGH84881.1"/>
    </source>
</evidence>
<gene>
    <name evidence="7" type="primary">ribH</name>
    <name evidence="8" type="ORF">A2493_00605</name>
</gene>
<feature type="binding site" evidence="7">
    <location>
        <begin position="59"/>
        <end position="61"/>
    </location>
    <ligand>
        <name>5-amino-6-(D-ribitylamino)uracil</name>
        <dbReference type="ChEBI" id="CHEBI:15934"/>
    </ligand>
</feature>
<dbReference type="InterPro" id="IPR002180">
    <property type="entry name" value="LS/RS"/>
</dbReference>
<accession>A0A1F6NLU3</accession>
<feature type="binding site" evidence="7">
    <location>
        <begin position="83"/>
        <end position="85"/>
    </location>
    <ligand>
        <name>5-amino-6-(D-ribitylamino)uracil</name>
        <dbReference type="ChEBI" id="CHEBI:15934"/>
    </ligand>
</feature>
<name>A0A1F6NLU3_9BACT</name>
<sequence length="150" mass="16373">MQEGKKTLDVFDASDYSVGLVCASFNSHLINQMKSSALERLQEYGVKEENISFYTVAGSVEIPVALQSLAQKKKHDCLVAIGAVVKGETDHYKYVCKMVSDGVMRVMLDNTVSIGFAVLTTQNQKLAEERVSIGGDAVVAALHNTKLMKK</sequence>
<dbReference type="AlphaFoldDB" id="A0A1F6NLU3"/>
<comment type="catalytic activity">
    <reaction evidence="6 7">
        <text>(2S)-2-hydroxy-3-oxobutyl phosphate + 5-amino-6-(D-ribitylamino)uracil = 6,7-dimethyl-8-(1-D-ribityl)lumazine + phosphate + 2 H2O + H(+)</text>
        <dbReference type="Rhea" id="RHEA:26152"/>
        <dbReference type="ChEBI" id="CHEBI:15377"/>
        <dbReference type="ChEBI" id="CHEBI:15378"/>
        <dbReference type="ChEBI" id="CHEBI:15934"/>
        <dbReference type="ChEBI" id="CHEBI:43474"/>
        <dbReference type="ChEBI" id="CHEBI:58201"/>
        <dbReference type="ChEBI" id="CHEBI:58830"/>
        <dbReference type="EC" id="2.5.1.78"/>
    </reaction>
</comment>
<evidence type="ECO:0000256" key="3">
    <source>
        <dbReference type="ARBA" id="ARBA00012664"/>
    </source>
</evidence>
<evidence type="ECO:0000256" key="5">
    <source>
        <dbReference type="ARBA" id="ARBA00022679"/>
    </source>
</evidence>
<dbReference type="EC" id="2.5.1.78" evidence="3 7"/>
<dbReference type="UniPathway" id="UPA00275">
    <property type="reaction ID" value="UER00404"/>
</dbReference>
<dbReference type="PANTHER" id="PTHR21058:SF0">
    <property type="entry name" value="6,7-DIMETHYL-8-RIBITYLLUMAZINE SYNTHASE"/>
    <property type="match status" value="1"/>
</dbReference>
<feature type="binding site" evidence="7">
    <location>
        <position position="25"/>
    </location>
    <ligand>
        <name>5-amino-6-(D-ribitylamino)uracil</name>
        <dbReference type="ChEBI" id="CHEBI:15934"/>
    </ligand>
</feature>
<dbReference type="GO" id="GO:0000906">
    <property type="term" value="F:6,7-dimethyl-8-ribityllumazine synthase activity"/>
    <property type="evidence" value="ECO:0007669"/>
    <property type="project" value="UniProtKB-UniRule"/>
</dbReference>
<dbReference type="EMBL" id="MFQW01000060">
    <property type="protein sequence ID" value="OGH84881.1"/>
    <property type="molecule type" value="Genomic_DNA"/>
</dbReference>
<organism evidence="8 9">
    <name type="scientific">Candidatus Magasanikbacteria bacterium RIFOXYC12_FULL_33_11</name>
    <dbReference type="NCBI Taxonomy" id="1798701"/>
    <lineage>
        <taxon>Bacteria</taxon>
        <taxon>Candidatus Magasanikiibacteriota</taxon>
    </lineage>
</organism>
<evidence type="ECO:0000256" key="6">
    <source>
        <dbReference type="ARBA" id="ARBA00048785"/>
    </source>
</evidence>
<dbReference type="CDD" id="cd09209">
    <property type="entry name" value="Lumazine_synthase-I"/>
    <property type="match status" value="1"/>
</dbReference>
<evidence type="ECO:0000256" key="1">
    <source>
        <dbReference type="ARBA" id="ARBA00004917"/>
    </source>
</evidence>
<dbReference type="Proteomes" id="UP000178349">
    <property type="component" value="Unassembled WGS sequence"/>
</dbReference>
<dbReference type="InterPro" id="IPR034964">
    <property type="entry name" value="LS"/>
</dbReference>
<dbReference type="GO" id="GO:0009231">
    <property type="term" value="P:riboflavin biosynthetic process"/>
    <property type="evidence" value="ECO:0007669"/>
    <property type="project" value="UniProtKB-UniRule"/>
</dbReference>
<evidence type="ECO:0000256" key="7">
    <source>
        <dbReference type="HAMAP-Rule" id="MF_00178"/>
    </source>
</evidence>
<dbReference type="NCBIfam" id="TIGR00114">
    <property type="entry name" value="lumazine-synth"/>
    <property type="match status" value="1"/>
</dbReference>
<keyword evidence="5 7" id="KW-0808">Transferase</keyword>
<protein>
    <recommendedName>
        <fullName evidence="3 7">6,7-dimethyl-8-ribityllumazine synthase</fullName>
        <shortName evidence="7">DMRL synthase</shortName>
        <shortName evidence="7">LS</shortName>
        <shortName evidence="7">Lumazine synthase</shortName>
        <ecNumber evidence="3 7">2.5.1.78</ecNumber>
    </recommendedName>
</protein>